<accession>A0A415U7Z2</accession>
<dbReference type="AlphaFoldDB" id="A0A415U7Z2"/>
<name>A0A415U7Z2_9FIRM</name>
<sequence length="90" mass="10905">MAKYLIDAKKNIDSILFIEENIDKVCNLNLRRKVEELRREFYINCCVVLDKSHPKNKKKICEDKLIEAIYYERDKNCAHRDDDYKKYKDS</sequence>
<comment type="caution">
    <text evidence="1">The sequence shown here is derived from an EMBL/GenBank/DDBJ whole genome shotgun (WGS) entry which is preliminary data.</text>
</comment>
<dbReference type="Proteomes" id="UP000285652">
    <property type="component" value="Unassembled WGS sequence"/>
</dbReference>
<evidence type="ECO:0000313" key="1">
    <source>
        <dbReference type="EMBL" id="RHN14183.1"/>
    </source>
</evidence>
<organism evidence="1 2">
    <name type="scientific">Dorea formicigenerans</name>
    <dbReference type="NCBI Taxonomy" id="39486"/>
    <lineage>
        <taxon>Bacteria</taxon>
        <taxon>Bacillati</taxon>
        <taxon>Bacillota</taxon>
        <taxon>Clostridia</taxon>
        <taxon>Lachnospirales</taxon>
        <taxon>Lachnospiraceae</taxon>
        <taxon>Dorea</taxon>
    </lineage>
</organism>
<gene>
    <name evidence="1" type="ORF">DWZ24_12765</name>
</gene>
<proteinExistence type="predicted"/>
<reference evidence="1 2" key="1">
    <citation type="submission" date="2018-08" db="EMBL/GenBank/DDBJ databases">
        <title>A genome reference for cultivated species of the human gut microbiota.</title>
        <authorList>
            <person name="Zou Y."/>
            <person name="Xue W."/>
            <person name="Luo G."/>
        </authorList>
    </citation>
    <scope>NUCLEOTIDE SEQUENCE [LARGE SCALE GENOMIC DNA]</scope>
    <source>
        <strain evidence="1 2">AF31-13BH</strain>
    </source>
</reference>
<dbReference type="EMBL" id="QRQQ01000013">
    <property type="protein sequence ID" value="RHN14183.1"/>
    <property type="molecule type" value="Genomic_DNA"/>
</dbReference>
<evidence type="ECO:0000313" key="2">
    <source>
        <dbReference type="Proteomes" id="UP000285652"/>
    </source>
</evidence>
<protein>
    <submittedName>
        <fullName evidence="1">Uncharacterized protein</fullName>
    </submittedName>
</protein>